<proteinExistence type="predicted"/>
<evidence type="ECO:0000259" key="3">
    <source>
        <dbReference type="PROSITE" id="PS50977"/>
    </source>
</evidence>
<evidence type="ECO:0000256" key="2">
    <source>
        <dbReference type="PROSITE-ProRule" id="PRU00335"/>
    </source>
</evidence>
<gene>
    <name evidence="4" type="ORF">I8J29_13505</name>
</gene>
<dbReference type="InterPro" id="IPR001647">
    <property type="entry name" value="HTH_TetR"/>
</dbReference>
<feature type="domain" description="HTH tetR-type" evidence="3">
    <location>
        <begin position="10"/>
        <end position="70"/>
    </location>
</feature>
<dbReference type="PANTHER" id="PTHR30055">
    <property type="entry name" value="HTH-TYPE TRANSCRIPTIONAL REGULATOR RUTR"/>
    <property type="match status" value="1"/>
</dbReference>
<comment type="caution">
    <text evidence="4">The sequence shown here is derived from an EMBL/GenBank/DDBJ whole genome shotgun (WGS) entry which is preliminary data.</text>
</comment>
<dbReference type="EMBL" id="JAGGDJ010000008">
    <property type="protein sequence ID" value="MBO7745221.1"/>
    <property type="molecule type" value="Genomic_DNA"/>
</dbReference>
<feature type="DNA-binding region" description="H-T-H motif" evidence="2">
    <location>
        <begin position="33"/>
        <end position="52"/>
    </location>
</feature>
<protein>
    <submittedName>
        <fullName evidence="4">TetR/AcrR family transcriptional regulator</fullName>
    </submittedName>
</protein>
<dbReference type="RefSeq" id="WP_208848108.1">
    <property type="nucleotide sequence ID" value="NZ_JAGGDJ010000008.1"/>
</dbReference>
<reference evidence="4 5" key="1">
    <citation type="submission" date="2021-03" db="EMBL/GenBank/DDBJ databases">
        <title>Paenibacillus artemisicola MWE-103 whole genome sequence.</title>
        <authorList>
            <person name="Ham Y.J."/>
        </authorList>
    </citation>
    <scope>NUCLEOTIDE SEQUENCE [LARGE SCALE GENOMIC DNA]</scope>
    <source>
        <strain evidence="4 5">MWE-103</strain>
    </source>
</reference>
<organism evidence="4 5">
    <name type="scientific">Paenibacillus artemisiicola</name>
    <dbReference type="NCBI Taxonomy" id="1172618"/>
    <lineage>
        <taxon>Bacteria</taxon>
        <taxon>Bacillati</taxon>
        <taxon>Bacillota</taxon>
        <taxon>Bacilli</taxon>
        <taxon>Bacillales</taxon>
        <taxon>Paenibacillaceae</taxon>
        <taxon>Paenibacillus</taxon>
    </lineage>
</organism>
<keyword evidence="1 2" id="KW-0238">DNA-binding</keyword>
<dbReference type="SUPFAM" id="SSF46689">
    <property type="entry name" value="Homeodomain-like"/>
    <property type="match status" value="1"/>
</dbReference>
<dbReference type="PRINTS" id="PR00455">
    <property type="entry name" value="HTHTETR"/>
</dbReference>
<dbReference type="Gene3D" id="1.10.357.10">
    <property type="entry name" value="Tetracycline Repressor, domain 2"/>
    <property type="match status" value="1"/>
</dbReference>
<dbReference type="Pfam" id="PF00440">
    <property type="entry name" value="TetR_N"/>
    <property type="match status" value="1"/>
</dbReference>
<accession>A0ABS3WA88</accession>
<dbReference type="InterPro" id="IPR050109">
    <property type="entry name" value="HTH-type_TetR-like_transc_reg"/>
</dbReference>
<dbReference type="InterPro" id="IPR009057">
    <property type="entry name" value="Homeodomain-like_sf"/>
</dbReference>
<dbReference type="Proteomes" id="UP000670947">
    <property type="component" value="Unassembled WGS sequence"/>
</dbReference>
<dbReference type="PROSITE" id="PS50977">
    <property type="entry name" value="HTH_TETR_2"/>
    <property type="match status" value="1"/>
</dbReference>
<sequence length="220" mass="24505">MPRPKSNSSLETRAMIVRTAKELFMELGYRAVSTRLIAKRCGLTQPALYHHFTDKESLYVEVMRHVCEGTRAALERILRRDTAVRDRLYHVTYYMMANHPEDLSQMFHDIRHELSPASQMTIYALWKEAYFEPIVSIFENGQRDGGLRDAQAFGVGPETAARLLMGLINQSVAAPVSGPATGSAARPDIGAGSVRDWEKQAAVLVNVLLYGLSAVEPPSV</sequence>
<dbReference type="PANTHER" id="PTHR30055:SF226">
    <property type="entry name" value="HTH-TYPE TRANSCRIPTIONAL REGULATOR PKSA"/>
    <property type="match status" value="1"/>
</dbReference>
<keyword evidence="5" id="KW-1185">Reference proteome</keyword>
<evidence type="ECO:0000256" key="1">
    <source>
        <dbReference type="ARBA" id="ARBA00023125"/>
    </source>
</evidence>
<dbReference type="InterPro" id="IPR023772">
    <property type="entry name" value="DNA-bd_HTH_TetR-type_CS"/>
</dbReference>
<evidence type="ECO:0000313" key="4">
    <source>
        <dbReference type="EMBL" id="MBO7745221.1"/>
    </source>
</evidence>
<dbReference type="Gene3D" id="1.10.10.60">
    <property type="entry name" value="Homeodomain-like"/>
    <property type="match status" value="1"/>
</dbReference>
<evidence type="ECO:0000313" key="5">
    <source>
        <dbReference type="Proteomes" id="UP000670947"/>
    </source>
</evidence>
<name>A0ABS3WA88_9BACL</name>
<dbReference type="PROSITE" id="PS01081">
    <property type="entry name" value="HTH_TETR_1"/>
    <property type="match status" value="1"/>
</dbReference>